<dbReference type="NCBIfam" id="NF004739">
    <property type="entry name" value="PRK06075.1"/>
    <property type="match status" value="1"/>
</dbReference>
<evidence type="ECO:0000256" key="1">
    <source>
        <dbReference type="ARBA" id="ARBA00005769"/>
    </source>
</evidence>
<dbReference type="InterPro" id="IPR022885">
    <property type="entry name" value="NDH1_su_D/H"/>
</dbReference>
<dbReference type="STRING" id="436010.A0A166ML50"/>
<dbReference type="AlphaFoldDB" id="A0A166ML50"/>
<dbReference type="InterPro" id="IPR029014">
    <property type="entry name" value="NiFe-Hase_large"/>
</dbReference>
<comment type="similarity">
    <text evidence="1 5">Belongs to the complex I 49 kDa subunit family.</text>
</comment>
<evidence type="ECO:0000256" key="5">
    <source>
        <dbReference type="RuleBase" id="RU003685"/>
    </source>
</evidence>
<dbReference type="Pfam" id="PF00346">
    <property type="entry name" value="Complex1_49kDa"/>
    <property type="match status" value="1"/>
</dbReference>
<keyword evidence="3 5" id="KW-1278">Translocase</keyword>
<evidence type="ECO:0000256" key="3">
    <source>
        <dbReference type="ARBA" id="ARBA00022967"/>
    </source>
</evidence>
<organism evidence="8 9">
    <name type="scientific">Athelia psychrophila</name>
    <dbReference type="NCBI Taxonomy" id="1759441"/>
    <lineage>
        <taxon>Eukaryota</taxon>
        <taxon>Fungi</taxon>
        <taxon>Dikarya</taxon>
        <taxon>Basidiomycota</taxon>
        <taxon>Agaricomycotina</taxon>
        <taxon>Agaricomycetes</taxon>
        <taxon>Agaricomycetidae</taxon>
        <taxon>Atheliales</taxon>
        <taxon>Atheliaceae</taxon>
        <taxon>Athelia</taxon>
    </lineage>
</organism>
<dbReference type="Proteomes" id="UP000076532">
    <property type="component" value="Unassembled WGS sequence"/>
</dbReference>
<gene>
    <name evidence="8" type="ORF">FIBSPDRAFT_1042399</name>
</gene>
<evidence type="ECO:0000313" key="9">
    <source>
        <dbReference type="Proteomes" id="UP000076532"/>
    </source>
</evidence>
<dbReference type="GO" id="GO:0005739">
    <property type="term" value="C:mitochondrion"/>
    <property type="evidence" value="ECO:0007669"/>
    <property type="project" value="GOC"/>
</dbReference>
<dbReference type="FunFam" id="1.10.645.10:FF:000005">
    <property type="entry name" value="NADH-quinone oxidoreductase subunit D"/>
    <property type="match status" value="1"/>
</dbReference>
<feature type="compositionally biased region" description="Basic and acidic residues" evidence="6">
    <location>
        <begin position="34"/>
        <end position="43"/>
    </location>
</feature>
<keyword evidence="9" id="KW-1185">Reference proteome</keyword>
<name>A0A166ML50_9AGAM</name>
<evidence type="ECO:0000259" key="7">
    <source>
        <dbReference type="Pfam" id="PF00346"/>
    </source>
</evidence>
<evidence type="ECO:0000313" key="8">
    <source>
        <dbReference type="EMBL" id="KZP24109.1"/>
    </source>
</evidence>
<dbReference type="GO" id="GO:0006120">
    <property type="term" value="P:mitochondrial electron transport, NADH to ubiquinone"/>
    <property type="evidence" value="ECO:0007669"/>
    <property type="project" value="TreeGrafter"/>
</dbReference>
<dbReference type="PANTHER" id="PTHR11993">
    <property type="entry name" value="NADH-UBIQUINONE OXIDOREDUCTASE 49 KDA SUBUNIT"/>
    <property type="match status" value="1"/>
</dbReference>
<evidence type="ECO:0000256" key="4">
    <source>
        <dbReference type="ARBA" id="ARBA00023027"/>
    </source>
</evidence>
<accession>A0A166ML50</accession>
<evidence type="ECO:0000256" key="2">
    <source>
        <dbReference type="ARBA" id="ARBA00022448"/>
    </source>
</evidence>
<dbReference type="GO" id="GO:0048038">
    <property type="term" value="F:quinone binding"/>
    <property type="evidence" value="ECO:0007669"/>
    <property type="project" value="InterPro"/>
</dbReference>
<keyword evidence="4 5" id="KW-0520">NAD</keyword>
<dbReference type="PROSITE" id="PS00535">
    <property type="entry name" value="COMPLEX1_49K"/>
    <property type="match status" value="1"/>
</dbReference>
<protein>
    <submittedName>
        <fullName evidence="8">NADH-ubiquinone oxidoreductase</fullName>
    </submittedName>
</protein>
<dbReference type="Gene3D" id="1.10.645.10">
    <property type="entry name" value="Cytochrome-c3 Hydrogenase, chain B"/>
    <property type="match status" value="1"/>
</dbReference>
<dbReference type="EMBL" id="KV417528">
    <property type="protein sequence ID" value="KZP24109.1"/>
    <property type="molecule type" value="Genomic_DNA"/>
</dbReference>
<keyword evidence="2 5" id="KW-0813">Transport</keyword>
<dbReference type="GO" id="GO:0016651">
    <property type="term" value="F:oxidoreductase activity, acting on NAD(P)H"/>
    <property type="evidence" value="ECO:0007669"/>
    <property type="project" value="InterPro"/>
</dbReference>
<dbReference type="OrthoDB" id="1009at2759"/>
<feature type="region of interest" description="Disordered" evidence="6">
    <location>
        <begin position="24"/>
        <end position="43"/>
    </location>
</feature>
<dbReference type="GO" id="GO:0051287">
    <property type="term" value="F:NAD binding"/>
    <property type="evidence" value="ECO:0007669"/>
    <property type="project" value="InterPro"/>
</dbReference>
<sequence>MSSAILRQRLRSLAPRIARRGLSTTPALRSTVAPHKDPKHDYSSMMHEDLQGISSMEMLDEQALMKNPKMRHFTVNFGPQHPAAHGVLRLILELNGEEILRADPHIGLLHRGTEKLIEYKTYTQALPYFDRLDYVSMMTNELCYSLAVEKLLNIEVPERAKWIRTLFGELTRVLNHLMAVLTHAMDVGALTPFLWGFEEREKLMEFYERVSGARLHAAYVRPGGVAFDLPHGLLEDIHSWATQFSSRVDEIEEVVTGNRIWKERTIGVGVVTKQQALDYSFTGVMLRGSGVVWDLRKVAPYDKYDEVEFDVPVGQNGDSYDRYLCRVQEFRESLRIIDQCINKMPLGVIKVDDNKITPPPRAAMKESMESLIHHFKLFSEGYSVPPGETYSAIEAPKGEMGVYLVSDGSNRPYRCSIRAPGFAHLAGADFMMRHVRHLILHMLADAVAIIGTMDLVFGEVDR</sequence>
<feature type="domain" description="NADH-quinone oxidoreductase subunit D" evidence="7">
    <location>
        <begin position="186"/>
        <end position="462"/>
    </location>
</feature>
<dbReference type="InterPro" id="IPR014029">
    <property type="entry name" value="NADH_UbQ_OxRdtase_49kDa_CS"/>
</dbReference>
<proteinExistence type="inferred from homology"/>
<dbReference type="PANTHER" id="PTHR11993:SF10">
    <property type="entry name" value="NADH DEHYDROGENASE [UBIQUINONE] IRON-SULFUR PROTEIN 2, MITOCHONDRIAL"/>
    <property type="match status" value="1"/>
</dbReference>
<dbReference type="InterPro" id="IPR001135">
    <property type="entry name" value="NADH_Q_OxRdtase_suD"/>
</dbReference>
<dbReference type="SUPFAM" id="SSF56762">
    <property type="entry name" value="HydB/Nqo4-like"/>
    <property type="match status" value="1"/>
</dbReference>
<reference evidence="8 9" key="1">
    <citation type="journal article" date="2016" name="Mol. Biol. Evol.">
        <title>Comparative Genomics of Early-Diverging Mushroom-Forming Fungi Provides Insights into the Origins of Lignocellulose Decay Capabilities.</title>
        <authorList>
            <person name="Nagy L.G."/>
            <person name="Riley R."/>
            <person name="Tritt A."/>
            <person name="Adam C."/>
            <person name="Daum C."/>
            <person name="Floudas D."/>
            <person name="Sun H."/>
            <person name="Yadav J.S."/>
            <person name="Pangilinan J."/>
            <person name="Larsson K.H."/>
            <person name="Matsuura K."/>
            <person name="Barry K."/>
            <person name="Labutti K."/>
            <person name="Kuo R."/>
            <person name="Ohm R.A."/>
            <person name="Bhattacharya S.S."/>
            <person name="Shirouzu T."/>
            <person name="Yoshinaga Y."/>
            <person name="Martin F.M."/>
            <person name="Grigoriev I.V."/>
            <person name="Hibbett D.S."/>
        </authorList>
    </citation>
    <scope>NUCLEOTIDE SEQUENCE [LARGE SCALE GENOMIC DNA]</scope>
    <source>
        <strain evidence="8 9">CBS 109695</strain>
    </source>
</reference>
<evidence type="ECO:0000256" key="6">
    <source>
        <dbReference type="SAM" id="MobiDB-lite"/>
    </source>
</evidence>
<dbReference type="NCBIfam" id="TIGR01962">
    <property type="entry name" value="NuoD"/>
    <property type="match status" value="1"/>
</dbReference>
<dbReference type="HAMAP" id="MF_01358">
    <property type="entry name" value="NDH1_NuoD"/>
    <property type="match status" value="1"/>
</dbReference>